<accession>A0A4Q0YRI9</accession>
<gene>
    <name evidence="2" type="ORF">CS022_20460</name>
</gene>
<protein>
    <submittedName>
        <fullName evidence="2">Uncharacterized protein</fullName>
    </submittedName>
</protein>
<name>A0A4Q0YRI9_9GAMM</name>
<feature type="signal peptide" evidence="1">
    <location>
        <begin position="1"/>
        <end position="19"/>
    </location>
</feature>
<comment type="caution">
    <text evidence="2">The sequence shown here is derived from an EMBL/GenBank/DDBJ whole genome shotgun (WGS) entry which is preliminary data.</text>
</comment>
<sequence length="123" mass="14149">MLKNYLLPLLFAIPSLALATDVDDEEQPSSLHRDDASFLLARKTKNQETTCREIFAKNMLERQISFSDKQADVEVRRLAEIQIEEARKALNKTHSFCQANEILVMQHSLPRDTESGQIHFEGY</sequence>
<feature type="chain" id="PRO_5020610458" evidence="1">
    <location>
        <begin position="20"/>
        <end position="123"/>
    </location>
</feature>
<proteinExistence type="predicted"/>
<keyword evidence="1" id="KW-0732">Signal</keyword>
<dbReference type="AlphaFoldDB" id="A0A4Q0YRI9"/>
<reference evidence="2 3" key="1">
    <citation type="submission" date="2017-10" db="EMBL/GenBank/DDBJ databases">
        <title>Nyctiphanis sp. nov., isolated from the stomach of the euphausiid Nyctiphanes simplex (Hansen, 1911) in the Gulf of California.</title>
        <authorList>
            <person name="Gomez-Gil B."/>
            <person name="Aguilar-Mendez M."/>
            <person name="Lopez-Cortes A."/>
            <person name="Gomez-Gutierrez J."/>
            <person name="Roque A."/>
            <person name="Lang E."/>
            <person name="Gonzalez-Castillo A."/>
        </authorList>
    </citation>
    <scope>NUCLEOTIDE SEQUENCE [LARGE SCALE GENOMIC DNA]</scope>
    <source>
        <strain evidence="2 3">CAIM 600</strain>
    </source>
</reference>
<dbReference type="Proteomes" id="UP000290287">
    <property type="component" value="Unassembled WGS sequence"/>
</dbReference>
<evidence type="ECO:0000313" key="2">
    <source>
        <dbReference type="EMBL" id="RXJ71581.1"/>
    </source>
</evidence>
<dbReference type="RefSeq" id="WP_129123784.1">
    <property type="nucleotide sequence ID" value="NZ_PEIB01000035.1"/>
</dbReference>
<organism evidence="2 3">
    <name type="scientific">Veronia nyctiphanis</name>
    <dbReference type="NCBI Taxonomy" id="1278244"/>
    <lineage>
        <taxon>Bacteria</taxon>
        <taxon>Pseudomonadati</taxon>
        <taxon>Pseudomonadota</taxon>
        <taxon>Gammaproteobacteria</taxon>
        <taxon>Vibrionales</taxon>
        <taxon>Vibrionaceae</taxon>
        <taxon>Veronia</taxon>
    </lineage>
</organism>
<dbReference type="EMBL" id="PEIB01000035">
    <property type="protein sequence ID" value="RXJ71581.1"/>
    <property type="molecule type" value="Genomic_DNA"/>
</dbReference>
<evidence type="ECO:0000313" key="3">
    <source>
        <dbReference type="Proteomes" id="UP000290287"/>
    </source>
</evidence>
<evidence type="ECO:0000256" key="1">
    <source>
        <dbReference type="SAM" id="SignalP"/>
    </source>
</evidence>
<dbReference type="OrthoDB" id="5917435at2"/>
<keyword evidence="3" id="KW-1185">Reference proteome</keyword>